<evidence type="ECO:0000313" key="1">
    <source>
        <dbReference type="EMBL" id="KAD3514985.1"/>
    </source>
</evidence>
<dbReference type="RefSeq" id="WP_152272662.1">
    <property type="nucleotide sequence ID" value="NZ_VTFX01000005.1"/>
</dbReference>
<comment type="caution">
    <text evidence="1">The sequence shown here is derived from an EMBL/GenBank/DDBJ whole genome shotgun (WGS) entry which is preliminary data.</text>
</comment>
<name>A0A5N6MHM1_9MICC</name>
<keyword evidence="2" id="KW-1185">Reference proteome</keyword>
<sequence length="782" mass="83086">MLYSLVSASGLSVVLSGPVAVEDLVDEAARIAPVLMNSHHMNFGFFQVNQDPGITWCAVESTLGSAILVICSPDADSGFLMHHLLDPFGSASAPLTRDVVHLGSAPRTVADLVGGADAVPVWEIPGYARLRPEQGAASLLPVWARRAARSWERLDTDLYRRVVRDAAGDTVIVLFGLIEGGVRLLISIDAPPDALTGDDAWKYRALAARGPYSLTTVADQLALVADVPAGTDAAGLEALSQGLGDAFLAGPPASADPDSGASAAGADLVPDSGLPVSELPVPDNRLLWDRLEAASEENLAGRPFHWPALARYTTAERIRESVPDSTFDSTNALALNLRARRGGSGFEYTWRASGDSPISPSWVTLQSACLDPQTGRAVAGGRLTHEVWGLPPAYDLGAIDGRNTFTFPEEGKPFGLRMPSSSLYVGSSRSGVFLPLDSRANVTSVDLHGATGMIATLEFLGGSAGVVAVYDPAGQRRVLTVVETVVGNEPIRFSGDGNWLLLTGTAKCLLIEVDGGRFLELGMANAAWWPLAESSLLTIDHDQGRAVPRLFSLAGNSYGRSFPAVTLDAQVPRDFPYFWAPAVSPDGTELLALVAAGVSREYQQQFGTGQRAAKITLATGKAALLHTAFLGKDQILERDVREVRWTQRPPQNRIRLHPALAAGLAQPVTQHAYLSPGRWADEAEAVLVHSLNRALELTEAGIPVAHLMPEILASLGPVAAGTEDWERRSAWLVDIRNLTARESAAGAFTGDQALAWRHYGAAIAAIQAGRPELIDPLATLKT</sequence>
<reference evidence="1 2" key="1">
    <citation type="submission" date="2019-08" db="EMBL/GenBank/DDBJ databases">
        <title>Arthrobacter sp. nov., isolated from plateau pika and Tibetan wild ass.</title>
        <authorList>
            <person name="Ge Y."/>
        </authorList>
    </citation>
    <scope>NUCLEOTIDE SEQUENCE [LARGE SCALE GENOMIC DNA]</scope>
    <source>
        <strain evidence="1 2">785</strain>
    </source>
</reference>
<accession>A0A5N6MHM1</accession>
<evidence type="ECO:0000313" key="2">
    <source>
        <dbReference type="Proteomes" id="UP000326852"/>
    </source>
</evidence>
<dbReference type="EMBL" id="VTFX01000005">
    <property type="protein sequence ID" value="KAD3514985.1"/>
    <property type="molecule type" value="Genomic_DNA"/>
</dbReference>
<organism evidence="1 2">
    <name type="scientific">Arthrobacter yangruifuii</name>
    <dbReference type="NCBI Taxonomy" id="2606616"/>
    <lineage>
        <taxon>Bacteria</taxon>
        <taxon>Bacillati</taxon>
        <taxon>Actinomycetota</taxon>
        <taxon>Actinomycetes</taxon>
        <taxon>Micrococcales</taxon>
        <taxon>Micrococcaceae</taxon>
        <taxon>Arthrobacter</taxon>
    </lineage>
</organism>
<protein>
    <submittedName>
        <fullName evidence="1">Uncharacterized protein</fullName>
    </submittedName>
</protein>
<gene>
    <name evidence="1" type="ORF">GD627_11775</name>
</gene>
<dbReference type="SUPFAM" id="SSF69322">
    <property type="entry name" value="Tricorn protease domain 2"/>
    <property type="match status" value="1"/>
</dbReference>
<dbReference type="Proteomes" id="UP000326852">
    <property type="component" value="Unassembled WGS sequence"/>
</dbReference>
<dbReference type="AlphaFoldDB" id="A0A5N6MHM1"/>
<proteinExistence type="predicted"/>